<dbReference type="KEGG" id="bih:BIP78_1287"/>
<organism evidence="1 2">
    <name type="scientific">Bipolaricaulis sibiricus</name>
    <dbReference type="NCBI Taxonomy" id="2501609"/>
    <lineage>
        <taxon>Bacteria</taxon>
        <taxon>Candidatus Bipolaricaulota</taxon>
        <taxon>Candidatus Bipolaricaulia</taxon>
        <taxon>Candidatus Bipolaricaulales</taxon>
        <taxon>Candidatus Bipolaricaulaceae</taxon>
        <taxon>Candidatus Bipolaricaulis</taxon>
    </lineage>
</organism>
<gene>
    <name evidence="1" type="ORF">BIP78_1287</name>
</gene>
<proteinExistence type="predicted"/>
<protein>
    <submittedName>
        <fullName evidence="1">Uncharacterized protein</fullName>
    </submittedName>
</protein>
<dbReference type="EMBL" id="CP034928">
    <property type="protein sequence ID" value="QAA77053.1"/>
    <property type="molecule type" value="Genomic_DNA"/>
</dbReference>
<sequence>MRRCVVSPAARSVPAALPGDLRSFWVAPCPGCPVMKAHLADPAAESPEPRIGDHEVGFSGEEFRLTAAVATEPG</sequence>
<name>A0A410FVJ5_BIPS1</name>
<dbReference type="AlphaFoldDB" id="A0A410FVJ5"/>
<evidence type="ECO:0000313" key="2">
    <source>
        <dbReference type="Proteomes" id="UP000287233"/>
    </source>
</evidence>
<reference evidence="2" key="1">
    <citation type="submission" date="2018-12" db="EMBL/GenBank/DDBJ databases">
        <title>Complete genome sequence of an uncultured bacterium of the candidate phylum Bipolaricaulota.</title>
        <authorList>
            <person name="Kadnikov V.V."/>
            <person name="Mardanov A.V."/>
            <person name="Beletsky A.V."/>
            <person name="Frank Y.A."/>
            <person name="Karnachuk O.V."/>
            <person name="Ravin N.V."/>
        </authorList>
    </citation>
    <scope>NUCLEOTIDE SEQUENCE [LARGE SCALE GENOMIC DNA]</scope>
</reference>
<dbReference type="Proteomes" id="UP000287233">
    <property type="component" value="Chromosome"/>
</dbReference>
<evidence type="ECO:0000313" key="1">
    <source>
        <dbReference type="EMBL" id="QAA77053.1"/>
    </source>
</evidence>
<accession>A0A410FVJ5</accession>